<keyword evidence="5 10" id="KW-1133">Transmembrane helix</keyword>
<sequence length="563" mass="60280">MGLFERMSIKAKLLLVLLIALFAMIALIAVSGFLSRQRMMEDRQAQVRSIVESAISLGEGLDKDVQAKRLTREEAEERFRGILHTLRFNNGADYLFAYDLNAISFANASNPKAVGQDRSQLKDANGKLFVKEIIDVVRARGSGVVTYWWPKLEAKVASPKLVFAAKFPAWNLVIGSGVYIDDIDDDYQDFLVRLGLVAAGLVLLAGLVVLIIRRDVVRSLDSLRQRMGRLADGDLSVDFAEARHSHEIGAMAKAVAVFKENALAKRRLEADQAAMAERAESDKREAMQKIAGTFEASVGGILGDVGRGAKESEVKASQMSDATRQTKDRAVTVAAAMQQASANVQTVASASEELAASIREIGQQVSSSTRATSEAVVLAQKANEKVQSLSDVVERIGSIVQLINDIASQTNLLALNATIEAARAGEAGKGFAVVAGEVKQLANQTAKATNDIGEQVRNVQAVTSEAVEEIQGVNQVILRLDETSAAIAAAVEEQGAATAEISRNIQEVSGGVDQVSAHIEGVRATAEANGTTAEAMFQTAHHLAVQADRINQEVSSFLATIRG</sequence>
<dbReference type="SMART" id="SM00304">
    <property type="entry name" value="HAMP"/>
    <property type="match status" value="1"/>
</dbReference>
<evidence type="ECO:0000256" key="6">
    <source>
        <dbReference type="ARBA" id="ARBA00023136"/>
    </source>
</evidence>
<dbReference type="Gene3D" id="1.10.287.950">
    <property type="entry name" value="Methyl-accepting chemotaxis protein"/>
    <property type="match status" value="1"/>
</dbReference>
<dbReference type="InterPro" id="IPR000727">
    <property type="entry name" value="T_SNARE_dom"/>
</dbReference>
<dbReference type="InterPro" id="IPR003660">
    <property type="entry name" value="HAMP_dom"/>
</dbReference>
<keyword evidence="7 9" id="KW-0807">Transducer</keyword>
<proteinExistence type="inferred from homology"/>
<comment type="subcellular location">
    <subcellularLocation>
        <location evidence="1">Cell inner membrane</location>
        <topology evidence="1">Multi-pass membrane protein</topology>
    </subcellularLocation>
</comment>
<dbReference type="Gene3D" id="3.30.450.20">
    <property type="entry name" value="PAS domain"/>
    <property type="match status" value="1"/>
</dbReference>
<dbReference type="Pfam" id="PF00015">
    <property type="entry name" value="MCPsignal"/>
    <property type="match status" value="1"/>
</dbReference>
<dbReference type="AlphaFoldDB" id="A0A2N3PW19"/>
<dbReference type="EMBL" id="PIUM01000010">
    <property type="protein sequence ID" value="PKU24613.1"/>
    <property type="molecule type" value="Genomic_DNA"/>
</dbReference>
<keyword evidence="2" id="KW-1003">Cell membrane</keyword>
<evidence type="ECO:0000256" key="9">
    <source>
        <dbReference type="PROSITE-ProRule" id="PRU00284"/>
    </source>
</evidence>
<evidence type="ECO:0000256" key="8">
    <source>
        <dbReference type="ARBA" id="ARBA00029447"/>
    </source>
</evidence>
<evidence type="ECO:0000313" key="15">
    <source>
        <dbReference type="Proteomes" id="UP000233293"/>
    </source>
</evidence>
<evidence type="ECO:0000256" key="7">
    <source>
        <dbReference type="ARBA" id="ARBA00023224"/>
    </source>
</evidence>
<dbReference type="PROSITE" id="PS50192">
    <property type="entry name" value="T_SNARE"/>
    <property type="match status" value="1"/>
</dbReference>
<dbReference type="InterPro" id="IPR004090">
    <property type="entry name" value="Chemotax_Me-accpt_rcpt"/>
</dbReference>
<evidence type="ECO:0000256" key="4">
    <source>
        <dbReference type="ARBA" id="ARBA00022692"/>
    </source>
</evidence>
<dbReference type="GO" id="GO:0005886">
    <property type="term" value="C:plasma membrane"/>
    <property type="evidence" value="ECO:0007669"/>
    <property type="project" value="UniProtKB-SubCell"/>
</dbReference>
<feature type="transmembrane region" description="Helical" evidence="10">
    <location>
        <begin position="192"/>
        <end position="212"/>
    </location>
</feature>
<dbReference type="PANTHER" id="PTHR32089:SF112">
    <property type="entry name" value="LYSOZYME-LIKE PROTEIN-RELATED"/>
    <property type="match status" value="1"/>
</dbReference>
<evidence type="ECO:0000256" key="5">
    <source>
        <dbReference type="ARBA" id="ARBA00022989"/>
    </source>
</evidence>
<comment type="similarity">
    <text evidence="8">Belongs to the methyl-accepting chemotaxis (MCP) protein family.</text>
</comment>
<evidence type="ECO:0000259" key="11">
    <source>
        <dbReference type="PROSITE" id="PS50111"/>
    </source>
</evidence>
<evidence type="ECO:0000256" key="1">
    <source>
        <dbReference type="ARBA" id="ARBA00004429"/>
    </source>
</evidence>
<feature type="domain" description="Methyl-accepting transducer" evidence="11">
    <location>
        <begin position="308"/>
        <end position="530"/>
    </location>
</feature>
<dbReference type="SMART" id="SM01049">
    <property type="entry name" value="Cache_2"/>
    <property type="match status" value="1"/>
</dbReference>
<dbReference type="RefSeq" id="WP_101250649.1">
    <property type="nucleotide sequence ID" value="NZ_PIUM01000010.1"/>
</dbReference>
<gene>
    <name evidence="14" type="ORF">CWS72_10970</name>
</gene>
<evidence type="ECO:0000256" key="2">
    <source>
        <dbReference type="ARBA" id="ARBA00022475"/>
    </source>
</evidence>
<keyword evidence="3" id="KW-0997">Cell inner membrane</keyword>
<dbReference type="GO" id="GO:0007165">
    <property type="term" value="P:signal transduction"/>
    <property type="evidence" value="ECO:0007669"/>
    <property type="project" value="UniProtKB-KW"/>
</dbReference>
<dbReference type="Pfam" id="PF00672">
    <property type="entry name" value="HAMP"/>
    <property type="match status" value="1"/>
</dbReference>
<keyword evidence="6 10" id="KW-0472">Membrane</keyword>
<protein>
    <submittedName>
        <fullName evidence="14">Chemotaxis protein</fullName>
    </submittedName>
</protein>
<dbReference type="GO" id="GO:0004888">
    <property type="term" value="F:transmembrane signaling receptor activity"/>
    <property type="evidence" value="ECO:0007669"/>
    <property type="project" value="InterPro"/>
</dbReference>
<dbReference type="SMART" id="SM00283">
    <property type="entry name" value="MA"/>
    <property type="match status" value="1"/>
</dbReference>
<evidence type="ECO:0000259" key="13">
    <source>
        <dbReference type="PROSITE" id="PS50885"/>
    </source>
</evidence>
<feature type="transmembrane region" description="Helical" evidence="10">
    <location>
        <begin position="13"/>
        <end position="34"/>
    </location>
</feature>
<keyword evidence="4 10" id="KW-0812">Transmembrane</keyword>
<dbReference type="InterPro" id="IPR033480">
    <property type="entry name" value="sCache_2"/>
</dbReference>
<name>A0A2N3PW19_9PROT</name>
<dbReference type="PROSITE" id="PS50885">
    <property type="entry name" value="HAMP"/>
    <property type="match status" value="1"/>
</dbReference>
<dbReference type="PANTHER" id="PTHR32089">
    <property type="entry name" value="METHYL-ACCEPTING CHEMOTAXIS PROTEIN MCPB"/>
    <property type="match status" value="1"/>
</dbReference>
<keyword evidence="15" id="KW-1185">Reference proteome</keyword>
<dbReference type="Proteomes" id="UP000233293">
    <property type="component" value="Unassembled WGS sequence"/>
</dbReference>
<dbReference type="OrthoDB" id="7260004at2"/>
<feature type="domain" description="HAMP" evidence="13">
    <location>
        <begin position="214"/>
        <end position="267"/>
    </location>
</feature>
<dbReference type="PROSITE" id="PS50111">
    <property type="entry name" value="CHEMOTAXIS_TRANSDUC_2"/>
    <property type="match status" value="1"/>
</dbReference>
<dbReference type="SUPFAM" id="SSF58104">
    <property type="entry name" value="Methyl-accepting chemotaxis protein (MCP) signaling domain"/>
    <property type="match status" value="1"/>
</dbReference>
<dbReference type="Pfam" id="PF17200">
    <property type="entry name" value="sCache_2"/>
    <property type="match status" value="1"/>
</dbReference>
<evidence type="ECO:0000313" key="14">
    <source>
        <dbReference type="EMBL" id="PKU24613.1"/>
    </source>
</evidence>
<dbReference type="Gene3D" id="6.10.340.10">
    <property type="match status" value="1"/>
</dbReference>
<evidence type="ECO:0000256" key="3">
    <source>
        <dbReference type="ARBA" id="ARBA00022519"/>
    </source>
</evidence>
<feature type="domain" description="T-SNARE coiled-coil homology" evidence="12">
    <location>
        <begin position="460"/>
        <end position="522"/>
    </location>
</feature>
<dbReference type="InterPro" id="IPR004089">
    <property type="entry name" value="MCPsignal_dom"/>
</dbReference>
<comment type="caution">
    <text evidence="14">The sequence shown here is derived from an EMBL/GenBank/DDBJ whole genome shotgun (WGS) entry which is preliminary data.</text>
</comment>
<organism evidence="14 15">
    <name type="scientific">Telmatospirillum siberiense</name>
    <dbReference type="NCBI Taxonomy" id="382514"/>
    <lineage>
        <taxon>Bacteria</taxon>
        <taxon>Pseudomonadati</taxon>
        <taxon>Pseudomonadota</taxon>
        <taxon>Alphaproteobacteria</taxon>
        <taxon>Rhodospirillales</taxon>
        <taxon>Rhodospirillaceae</taxon>
        <taxon>Telmatospirillum</taxon>
    </lineage>
</organism>
<accession>A0A2N3PW19</accession>
<evidence type="ECO:0000256" key="10">
    <source>
        <dbReference type="SAM" id="Phobius"/>
    </source>
</evidence>
<reference evidence="15" key="1">
    <citation type="submission" date="2017-12" db="EMBL/GenBank/DDBJ databases">
        <title>Draft genome sequence of Telmatospirillum siberiense 26-4b1T, an acidotolerant peatland alphaproteobacterium potentially involved in sulfur cycling.</title>
        <authorList>
            <person name="Hausmann B."/>
            <person name="Pjevac P."/>
            <person name="Schreck K."/>
            <person name="Herbold C.W."/>
            <person name="Daims H."/>
            <person name="Wagner M."/>
            <person name="Pester M."/>
            <person name="Loy A."/>
        </authorList>
    </citation>
    <scope>NUCLEOTIDE SEQUENCE [LARGE SCALE GENOMIC DNA]</scope>
    <source>
        <strain evidence="15">26-4b1</strain>
    </source>
</reference>
<dbReference type="PRINTS" id="PR00260">
    <property type="entry name" value="CHEMTRNSDUCR"/>
</dbReference>
<dbReference type="GO" id="GO:0006935">
    <property type="term" value="P:chemotaxis"/>
    <property type="evidence" value="ECO:0007669"/>
    <property type="project" value="InterPro"/>
</dbReference>
<evidence type="ECO:0000259" key="12">
    <source>
        <dbReference type="PROSITE" id="PS50192"/>
    </source>
</evidence>